<protein>
    <submittedName>
        <fullName evidence="2">Uncharacterized protein</fullName>
    </submittedName>
</protein>
<feature type="transmembrane region" description="Helical" evidence="1">
    <location>
        <begin position="7"/>
        <end position="28"/>
    </location>
</feature>
<organism evidence="2 3">
    <name type="scientific">Actinopolyspora mortivallis</name>
    <dbReference type="NCBI Taxonomy" id="33906"/>
    <lineage>
        <taxon>Bacteria</taxon>
        <taxon>Bacillati</taxon>
        <taxon>Actinomycetota</taxon>
        <taxon>Actinomycetes</taxon>
        <taxon>Actinopolysporales</taxon>
        <taxon>Actinopolysporaceae</taxon>
        <taxon>Actinopolyspora</taxon>
    </lineage>
</organism>
<dbReference type="EMBL" id="PVSR01000003">
    <property type="protein sequence ID" value="PRW64578.1"/>
    <property type="molecule type" value="Genomic_DNA"/>
</dbReference>
<gene>
    <name evidence="2" type="ORF">CEP50_04280</name>
</gene>
<feature type="transmembrane region" description="Helical" evidence="1">
    <location>
        <begin position="40"/>
        <end position="57"/>
    </location>
</feature>
<evidence type="ECO:0000313" key="2">
    <source>
        <dbReference type="EMBL" id="PRW64578.1"/>
    </source>
</evidence>
<keyword evidence="1" id="KW-0812">Transmembrane</keyword>
<feature type="transmembrane region" description="Helical" evidence="1">
    <location>
        <begin position="109"/>
        <end position="126"/>
    </location>
</feature>
<dbReference type="AlphaFoldDB" id="A0A2T0GZP1"/>
<proteinExistence type="predicted"/>
<evidence type="ECO:0000256" key="1">
    <source>
        <dbReference type="SAM" id="Phobius"/>
    </source>
</evidence>
<keyword evidence="3" id="KW-1185">Reference proteome</keyword>
<feature type="transmembrane region" description="Helical" evidence="1">
    <location>
        <begin position="77"/>
        <end position="97"/>
    </location>
</feature>
<sequence length="134" mass="14519">MTDYDQWLWRALSRTFLVLALGVAGLLVTLGDRARRGDSVLGALILAVTALPLAMTVRGMDPNARRKLRELPRHRRLLTLTALLLACAAVLLALWTLVNLVLPVGSAPLPLAVPLLAAAGLTTAFGRRTRGRRH</sequence>
<keyword evidence="1" id="KW-0472">Membrane</keyword>
<evidence type="ECO:0000313" key="3">
    <source>
        <dbReference type="Proteomes" id="UP000239352"/>
    </source>
</evidence>
<dbReference type="RefSeq" id="WP_106112616.1">
    <property type="nucleotide sequence ID" value="NZ_PVSR01000003.1"/>
</dbReference>
<name>A0A2T0GZP1_ACTMO</name>
<comment type="caution">
    <text evidence="2">The sequence shown here is derived from an EMBL/GenBank/DDBJ whole genome shotgun (WGS) entry which is preliminary data.</text>
</comment>
<reference evidence="2 3" key="1">
    <citation type="submission" date="2018-03" db="EMBL/GenBank/DDBJ databases">
        <title>Actinopolyspora mortivallis from Sahara, screening for active biomolecules.</title>
        <authorList>
            <person name="Selama O."/>
            <person name="Wellington E.M.H."/>
            <person name="Hacene H."/>
        </authorList>
    </citation>
    <scope>NUCLEOTIDE SEQUENCE [LARGE SCALE GENOMIC DNA]</scope>
    <source>
        <strain evidence="2 3">M5A</strain>
    </source>
</reference>
<dbReference type="Proteomes" id="UP000239352">
    <property type="component" value="Unassembled WGS sequence"/>
</dbReference>
<keyword evidence="1" id="KW-1133">Transmembrane helix</keyword>
<dbReference type="InParanoid" id="A0A2T0GZP1"/>
<accession>A0A2T0GZP1</accession>